<dbReference type="InterPro" id="IPR051299">
    <property type="entry name" value="AB_hydrolase_lip/est"/>
</dbReference>
<dbReference type="InterPro" id="IPR029058">
    <property type="entry name" value="AB_hydrolase_fold"/>
</dbReference>
<dbReference type="GO" id="GO:0016042">
    <property type="term" value="P:lipid catabolic process"/>
    <property type="evidence" value="ECO:0007669"/>
    <property type="project" value="InterPro"/>
</dbReference>
<keyword evidence="2" id="KW-0378">Hydrolase</keyword>
<dbReference type="GO" id="GO:0017000">
    <property type="term" value="P:antibiotic biosynthetic process"/>
    <property type="evidence" value="ECO:0007669"/>
    <property type="project" value="UniProtKB-ARBA"/>
</dbReference>
<accession>A0A9W9V237</accession>
<dbReference type="GO" id="GO:0016787">
    <property type="term" value="F:hydrolase activity"/>
    <property type="evidence" value="ECO:0007669"/>
    <property type="project" value="UniProtKB-KW"/>
</dbReference>
<keyword evidence="1 3" id="KW-0732">Signal</keyword>
<comment type="caution">
    <text evidence="6">The sequence shown here is derived from an EMBL/GenBank/DDBJ whole genome shotgun (WGS) entry which is preliminary data.</text>
</comment>
<dbReference type="GO" id="GO:0072330">
    <property type="term" value="P:monocarboxylic acid biosynthetic process"/>
    <property type="evidence" value="ECO:0007669"/>
    <property type="project" value="UniProtKB-ARBA"/>
</dbReference>
<evidence type="ECO:0000313" key="6">
    <source>
        <dbReference type="EMBL" id="KAJ5366012.1"/>
    </source>
</evidence>
<dbReference type="Pfam" id="PF03893">
    <property type="entry name" value="Lipase3_N"/>
    <property type="match status" value="1"/>
</dbReference>
<feature type="signal peptide" evidence="3">
    <location>
        <begin position="1"/>
        <end position="19"/>
    </location>
</feature>
<dbReference type="OrthoDB" id="426718at2759"/>
<evidence type="ECO:0000256" key="1">
    <source>
        <dbReference type="ARBA" id="ARBA00022729"/>
    </source>
</evidence>
<dbReference type="GeneID" id="81465810"/>
<evidence type="ECO:0000313" key="7">
    <source>
        <dbReference type="Proteomes" id="UP001147752"/>
    </source>
</evidence>
<evidence type="ECO:0000256" key="2">
    <source>
        <dbReference type="ARBA" id="ARBA00022801"/>
    </source>
</evidence>
<reference evidence="6" key="1">
    <citation type="submission" date="2022-12" db="EMBL/GenBank/DDBJ databases">
        <authorList>
            <person name="Petersen C."/>
        </authorList>
    </citation>
    <scope>NUCLEOTIDE SEQUENCE</scope>
    <source>
        <strain evidence="6">IBT 3081</strain>
    </source>
</reference>
<evidence type="ECO:0000259" key="4">
    <source>
        <dbReference type="Pfam" id="PF01764"/>
    </source>
</evidence>
<evidence type="ECO:0000259" key="5">
    <source>
        <dbReference type="Pfam" id="PF03893"/>
    </source>
</evidence>
<dbReference type="SUPFAM" id="SSF53474">
    <property type="entry name" value="alpha/beta-Hydrolases"/>
    <property type="match status" value="1"/>
</dbReference>
<dbReference type="Pfam" id="PF01764">
    <property type="entry name" value="Lipase_3"/>
    <property type="match status" value="1"/>
</dbReference>
<dbReference type="Gene3D" id="3.40.50.1820">
    <property type="entry name" value="alpha/beta hydrolase"/>
    <property type="match status" value="1"/>
</dbReference>
<dbReference type="PANTHER" id="PTHR46640:SF1">
    <property type="entry name" value="FUNGAL LIPASE-LIKE DOMAIN-CONTAINING PROTEIN-RELATED"/>
    <property type="match status" value="1"/>
</dbReference>
<dbReference type="Proteomes" id="UP001147752">
    <property type="component" value="Unassembled WGS sequence"/>
</dbReference>
<evidence type="ECO:0000256" key="3">
    <source>
        <dbReference type="SAM" id="SignalP"/>
    </source>
</evidence>
<name>A0A9W9V237_9EURO</name>
<dbReference type="CDD" id="cd00519">
    <property type="entry name" value="Lipase_3"/>
    <property type="match status" value="1"/>
</dbReference>
<reference evidence="6" key="2">
    <citation type="journal article" date="2023" name="IMA Fungus">
        <title>Comparative genomic study of the Penicillium genus elucidates a diverse pangenome and 15 lateral gene transfer events.</title>
        <authorList>
            <person name="Petersen C."/>
            <person name="Sorensen T."/>
            <person name="Nielsen M.R."/>
            <person name="Sondergaard T.E."/>
            <person name="Sorensen J.L."/>
            <person name="Fitzpatrick D.A."/>
            <person name="Frisvad J.C."/>
            <person name="Nielsen K.L."/>
        </authorList>
    </citation>
    <scope>NUCLEOTIDE SEQUENCE</scope>
    <source>
        <strain evidence="6">IBT 3081</strain>
    </source>
</reference>
<feature type="domain" description="Mono-/di-acylglycerol lipase N-terminal" evidence="5">
    <location>
        <begin position="11"/>
        <end position="75"/>
    </location>
</feature>
<dbReference type="PANTHER" id="PTHR46640">
    <property type="entry name" value="TRIACYLGLYCEROL LIPASE, PUTATIVE (AFU_ORTHOLOGUE AFUA_6G06510)-RELATED"/>
    <property type="match status" value="1"/>
</dbReference>
<proteinExistence type="predicted"/>
<sequence>MVLLGRLWGTAALAVLTVAAPSRSVPRDVSADVLGQLTLYSQWAGASYCTNNNNSTGDALSCEEGNCPLVEAADTITLYEFDKKCSYGDVAGFLAVDKTNKLLVVSFRGSRTTSTWIANIDFGLNDDTGICSDCKVHGGFWDSWETVADDLTSKIQAAQTTYPGYTLIVTGHSFGGAMAMVGGTVLRNAGFAPKVYSYASPRVGNKALAQYMTDQGSLWRVTHTADLVPKLPPAFAGFSHPSPEYWITSADQATVTSSDIDVIVGVGSKAGNAGTLKADTEAHNWYLGHIDACQ</sequence>
<protein>
    <submittedName>
        <fullName evidence="6">Lipase class 3</fullName>
    </submittedName>
</protein>
<feature type="chain" id="PRO_5040718471" evidence="3">
    <location>
        <begin position="20"/>
        <end position="294"/>
    </location>
</feature>
<dbReference type="InterPro" id="IPR005592">
    <property type="entry name" value="Mono/diacylglycerol_lipase_N"/>
</dbReference>
<gene>
    <name evidence="6" type="ORF">N7517_008898</name>
</gene>
<dbReference type="AlphaFoldDB" id="A0A9W9V237"/>
<dbReference type="InterPro" id="IPR002921">
    <property type="entry name" value="Fungal_lipase-type"/>
</dbReference>
<organism evidence="6 7">
    <name type="scientific">Penicillium concentricum</name>
    <dbReference type="NCBI Taxonomy" id="293559"/>
    <lineage>
        <taxon>Eukaryota</taxon>
        <taxon>Fungi</taxon>
        <taxon>Dikarya</taxon>
        <taxon>Ascomycota</taxon>
        <taxon>Pezizomycotina</taxon>
        <taxon>Eurotiomycetes</taxon>
        <taxon>Eurotiomycetidae</taxon>
        <taxon>Eurotiales</taxon>
        <taxon>Aspergillaceae</taxon>
        <taxon>Penicillium</taxon>
    </lineage>
</organism>
<feature type="domain" description="Fungal lipase-type" evidence="4">
    <location>
        <begin position="104"/>
        <end position="234"/>
    </location>
</feature>
<dbReference type="EMBL" id="JAPZBT010000003">
    <property type="protein sequence ID" value="KAJ5366012.1"/>
    <property type="molecule type" value="Genomic_DNA"/>
</dbReference>
<dbReference type="RefSeq" id="XP_056577478.1">
    <property type="nucleotide sequence ID" value="XM_056726627.1"/>
</dbReference>
<keyword evidence="7" id="KW-1185">Reference proteome</keyword>